<protein>
    <submittedName>
        <fullName evidence="1">Uncharacterized protein</fullName>
    </submittedName>
</protein>
<dbReference type="EMBL" id="QWKH01000101">
    <property type="protein sequence ID" value="NBI35320.1"/>
    <property type="molecule type" value="Genomic_DNA"/>
</dbReference>
<name>A0A7C9JEJ7_9BACT</name>
<dbReference type="AlphaFoldDB" id="A0A7C9JEJ7"/>
<sequence length="62" mass="6893">MESMSSDMRAWVEDVAVEFGFRRGAVEPLEAGDDPNELCRFRVLGVVYLVEGGAISVESQER</sequence>
<organism evidence="1">
    <name type="scientific">Muribaculaceae bacterium Z82</name>
    <dbReference type="NCBI Taxonomy" id="2304548"/>
    <lineage>
        <taxon>Bacteria</taxon>
        <taxon>Pseudomonadati</taxon>
        <taxon>Bacteroidota</taxon>
        <taxon>Bacteroidia</taxon>
        <taxon>Bacteroidales</taxon>
        <taxon>Muribaculaceae</taxon>
    </lineage>
</organism>
<comment type="caution">
    <text evidence="1">The sequence shown here is derived from an EMBL/GenBank/DDBJ whole genome shotgun (WGS) entry which is preliminary data.</text>
</comment>
<evidence type="ECO:0000313" key="1">
    <source>
        <dbReference type="EMBL" id="NBI35320.1"/>
    </source>
</evidence>
<reference evidence="1" key="1">
    <citation type="submission" date="2018-08" db="EMBL/GenBank/DDBJ databases">
        <title>Murine metabolic-syndrome-specific gut microbial biobank.</title>
        <authorList>
            <person name="Liu C."/>
        </authorList>
    </citation>
    <scope>NUCLEOTIDE SEQUENCE [LARGE SCALE GENOMIC DNA]</scope>
    <source>
        <strain evidence="1">Z82</strain>
    </source>
</reference>
<proteinExistence type="predicted"/>
<gene>
    <name evidence="1" type="ORF">D1639_09835</name>
</gene>
<accession>A0A7C9JEJ7</accession>